<dbReference type="Gene3D" id="3.10.310.10">
    <property type="entry name" value="Diaminopimelate Epimerase, Chain A, domain 1"/>
    <property type="match status" value="2"/>
</dbReference>
<name>A0ABS9WCU9_9PROT</name>
<keyword evidence="4" id="KW-1185">Reference proteome</keyword>
<dbReference type="PANTHER" id="PTHR43709">
    <property type="entry name" value="ACONITATE ISOMERASE-RELATED"/>
    <property type="match status" value="1"/>
</dbReference>
<organism evidence="3 4">
    <name type="scientific">Teichococcus vastitatis</name>
    <dbReference type="NCBI Taxonomy" id="2307076"/>
    <lineage>
        <taxon>Bacteria</taxon>
        <taxon>Pseudomonadati</taxon>
        <taxon>Pseudomonadota</taxon>
        <taxon>Alphaproteobacteria</taxon>
        <taxon>Acetobacterales</taxon>
        <taxon>Roseomonadaceae</taxon>
        <taxon>Roseomonas</taxon>
    </lineage>
</organism>
<dbReference type="Pfam" id="PF04303">
    <property type="entry name" value="PrpF"/>
    <property type="match status" value="1"/>
</dbReference>
<dbReference type="PANTHER" id="PTHR43709:SF2">
    <property type="entry name" value="DUF453 DOMAIN PROTEIN (AFU_ORTHOLOGUE AFUA_6G00360)"/>
    <property type="match status" value="1"/>
</dbReference>
<evidence type="ECO:0000256" key="1">
    <source>
        <dbReference type="ARBA" id="ARBA00007673"/>
    </source>
</evidence>
<dbReference type="InterPro" id="IPR007400">
    <property type="entry name" value="PrpF-like"/>
</dbReference>
<gene>
    <name evidence="3" type="ORF">MON41_25615</name>
</gene>
<proteinExistence type="inferred from homology"/>
<comment type="caution">
    <text evidence="3">The sequence shown here is derived from an EMBL/GenBank/DDBJ whole genome shotgun (WGS) entry which is preliminary data.</text>
</comment>
<keyword evidence="2" id="KW-0413">Isomerase</keyword>
<protein>
    <submittedName>
        <fullName evidence="3">PrpF family protein</fullName>
    </submittedName>
</protein>
<evidence type="ECO:0000313" key="3">
    <source>
        <dbReference type="EMBL" id="MCI0757018.1"/>
    </source>
</evidence>
<dbReference type="RefSeq" id="WP_120006879.1">
    <property type="nucleotide sequence ID" value="NZ_JALBUU010000125.1"/>
</dbReference>
<evidence type="ECO:0000313" key="4">
    <source>
        <dbReference type="Proteomes" id="UP001201985"/>
    </source>
</evidence>
<dbReference type="SUPFAM" id="SSF54506">
    <property type="entry name" value="Diaminopimelate epimerase-like"/>
    <property type="match status" value="2"/>
</dbReference>
<accession>A0ABS9WCU9</accession>
<sequence length="391" mass="40757">MIQRSLPAVFMRGGTSKALMLHARDLPGDRAAWTPIFTAAMGTPDPYGRQLDGMGGGVSSLSKVCVLAPSPRADADIDYTFAQVLIKERRVDYKGNCGNMSSAVGPFAVEEGLVRTEGDTARVRIFNTNTQKIIHATFPVEDGRPRYDGDLAIPGVGGTGAPIRLDFVEPGGATTGRLLPSGAVLDVLEVPGFGRLEASLVDAANAAVFVRARDIGLTGLELPDELEADPAMLELLQAIRLQASVRMGIAPDVEAARGITSVPYIGFVSPPAEGRTLSGEVVRAGEVDLVARVLSNGQPHRALPLTVSLCTAVAARISGTLVAEALSPEAGQEALRIGMPSGVLTVGADVLQEAGGTWVARAGSFYRTARRLFDGQVWVPGAAVAEAGHAG</sequence>
<comment type="similarity">
    <text evidence="1">Belongs to the PrpF family.</text>
</comment>
<evidence type="ECO:0000256" key="2">
    <source>
        <dbReference type="ARBA" id="ARBA00023235"/>
    </source>
</evidence>
<dbReference type="Proteomes" id="UP001201985">
    <property type="component" value="Unassembled WGS sequence"/>
</dbReference>
<reference evidence="3 4" key="1">
    <citation type="submission" date="2022-03" db="EMBL/GenBank/DDBJ databases">
        <title>Complete genome analysis of Roseomonas KG 17.1 : a prolific producer of plant growth promoters.</title>
        <authorList>
            <person name="Saadouli I."/>
            <person name="Najjari A."/>
            <person name="Mosbah A."/>
            <person name="Ouzari H.I."/>
        </authorList>
    </citation>
    <scope>NUCLEOTIDE SEQUENCE [LARGE SCALE GENOMIC DNA]</scope>
    <source>
        <strain evidence="3 4">KG17-1</strain>
    </source>
</reference>
<dbReference type="EMBL" id="JALBUU010000125">
    <property type="protein sequence ID" value="MCI0757018.1"/>
    <property type="molecule type" value="Genomic_DNA"/>
</dbReference>